<keyword evidence="1" id="KW-0255">Endonuclease</keyword>
<sequence>MDVVCFVAGQIVDYLEDGGDEPFTKDDIWKYQGAIDQVQMEFTKPDPLAEQAHDEYNKFYRQTMKMLSAAGVLNESGKKRIQFSVVSQEMLEYIAKKDVNALLFLCGYIEKTLKDSGIWHPFSVFFEKQDGASFGDLKNAFAFFEIANTPKNTATEVNRIFTKVINPLAFRRNMHGTIRGKLSANVITKSDIIYNRPNWRDEFLGKDKNVARRQFVRDAQYDYKSEKAIAKAMEEVRKLNTTYRNGRSEVLDWDAYSPANAAHHMFPKGQRKEIASYRENLIMLTASQHMGSAHPNGKTTMVDLDYQYRCLVSKLRRMKEYSDSADYEVSHFYDLERFAFVLDVGLDTDYFKTLPVLDFSPIENGLDLFYPDHPAMVVK</sequence>
<dbReference type="GO" id="GO:0004519">
    <property type="term" value="F:endonuclease activity"/>
    <property type="evidence" value="ECO:0007669"/>
    <property type="project" value="UniProtKB-KW"/>
</dbReference>
<name>A0A369LDQ4_9ACTN</name>
<reference evidence="1 2" key="1">
    <citation type="journal article" date="2018" name="Elife">
        <title>Discovery and characterization of a prevalent human gut bacterial enzyme sufficient for the inactivation of a family of plant toxins.</title>
        <authorList>
            <person name="Koppel N."/>
            <person name="Bisanz J.E."/>
            <person name="Pandelia M.E."/>
            <person name="Turnbaugh P.J."/>
            <person name="Balskus E.P."/>
        </authorList>
    </citation>
    <scope>NUCLEOTIDE SEQUENCE [LARGE SCALE GENOMIC DNA]</scope>
    <source>
        <strain evidence="1 2">OB21 GAM31</strain>
    </source>
</reference>
<dbReference type="EMBL" id="PPTO01000011">
    <property type="protein sequence ID" value="RDB57771.1"/>
    <property type="molecule type" value="Genomic_DNA"/>
</dbReference>
<comment type="caution">
    <text evidence="1">The sequence shown here is derived from an EMBL/GenBank/DDBJ whole genome shotgun (WGS) entry which is preliminary data.</text>
</comment>
<accession>A0A369LDQ4</accession>
<dbReference type="AlphaFoldDB" id="A0A369LDQ4"/>
<keyword evidence="1" id="KW-0378">Hydrolase</keyword>
<evidence type="ECO:0000313" key="1">
    <source>
        <dbReference type="EMBL" id="RDB57771.1"/>
    </source>
</evidence>
<proteinExistence type="predicted"/>
<protein>
    <submittedName>
        <fullName evidence="1">Restriction endonuclease</fullName>
    </submittedName>
</protein>
<organism evidence="1 2">
    <name type="scientific">Slackia isoflavoniconvertens</name>
    <dbReference type="NCBI Taxonomy" id="572010"/>
    <lineage>
        <taxon>Bacteria</taxon>
        <taxon>Bacillati</taxon>
        <taxon>Actinomycetota</taxon>
        <taxon>Coriobacteriia</taxon>
        <taxon>Eggerthellales</taxon>
        <taxon>Eggerthellaceae</taxon>
        <taxon>Slackia</taxon>
    </lineage>
</organism>
<evidence type="ECO:0000313" key="2">
    <source>
        <dbReference type="Proteomes" id="UP000253975"/>
    </source>
</evidence>
<keyword evidence="1" id="KW-0540">Nuclease</keyword>
<gene>
    <name evidence="1" type="ORF">C1881_07245</name>
</gene>
<dbReference type="Proteomes" id="UP000253975">
    <property type="component" value="Unassembled WGS sequence"/>
</dbReference>